<dbReference type="GeneID" id="92361136"/>
<protein>
    <submittedName>
        <fullName evidence="1">Uncharacterized protein</fullName>
    </submittedName>
</protein>
<evidence type="ECO:0000313" key="2">
    <source>
        <dbReference type="Proteomes" id="UP000674143"/>
    </source>
</evidence>
<accession>A0A836KKG8</accession>
<dbReference type="EMBL" id="JAFHLR010000026">
    <property type="protein sequence ID" value="KAG5476272.1"/>
    <property type="molecule type" value="Genomic_DNA"/>
</dbReference>
<dbReference type="RefSeq" id="XP_067062505.1">
    <property type="nucleotide sequence ID" value="XM_067207202.1"/>
</dbReference>
<gene>
    <name evidence="1" type="ORF">LSCM4_05253</name>
</gene>
<name>A0A836KKG8_9TRYP</name>
<keyword evidence="2" id="KW-1185">Reference proteome</keyword>
<organism evidence="1 2">
    <name type="scientific">Leishmania orientalis</name>
    <dbReference type="NCBI Taxonomy" id="2249476"/>
    <lineage>
        <taxon>Eukaryota</taxon>
        <taxon>Discoba</taxon>
        <taxon>Euglenozoa</taxon>
        <taxon>Kinetoplastea</taxon>
        <taxon>Metakinetoplastina</taxon>
        <taxon>Trypanosomatida</taxon>
        <taxon>Trypanosomatidae</taxon>
        <taxon>Leishmaniinae</taxon>
        <taxon>Leishmania</taxon>
    </lineage>
</organism>
<dbReference type="Proteomes" id="UP000674143">
    <property type="component" value="Unassembled WGS sequence"/>
</dbReference>
<dbReference type="KEGG" id="loi:92361136"/>
<dbReference type="AlphaFoldDB" id="A0A836KKG8"/>
<reference evidence="2" key="1">
    <citation type="journal article" date="2021" name="Microbiol. Resour. Announc.">
        <title>LGAAP: Leishmaniinae Genome Assembly and Annotation Pipeline.</title>
        <authorList>
            <person name="Almutairi H."/>
            <person name="Urbaniak M.D."/>
            <person name="Bates M.D."/>
            <person name="Jariyapan N."/>
            <person name="Kwakye-Nuako G."/>
            <person name="Thomaz-Soccol V."/>
            <person name="Al-Salem W.S."/>
            <person name="Dillon R.J."/>
            <person name="Bates P.A."/>
            <person name="Gatherer D."/>
        </authorList>
    </citation>
    <scope>NUCLEOTIDE SEQUENCE [LARGE SCALE GENOMIC DNA]</scope>
</reference>
<evidence type="ECO:0000313" key="1">
    <source>
        <dbReference type="EMBL" id="KAG5476272.1"/>
    </source>
</evidence>
<comment type="caution">
    <text evidence="1">The sequence shown here is derived from an EMBL/GenBank/DDBJ whole genome shotgun (WGS) entry which is preliminary data.</text>
</comment>
<reference evidence="2" key="2">
    <citation type="journal article" date="2021" name="Sci. Data">
        <title>Chromosome-scale genome sequencing, assembly and annotation of six genomes from subfamily Leishmaniinae.</title>
        <authorList>
            <person name="Almutairi H."/>
            <person name="Urbaniak M.D."/>
            <person name="Bates M.D."/>
            <person name="Jariyapan N."/>
            <person name="Kwakye-Nuako G."/>
            <person name="Thomaz Soccol V."/>
            <person name="Al-Salem W.S."/>
            <person name="Dillon R.J."/>
            <person name="Bates P.A."/>
            <person name="Gatherer D."/>
        </authorList>
    </citation>
    <scope>NUCLEOTIDE SEQUENCE [LARGE SCALE GENOMIC DNA]</scope>
</reference>
<sequence>MQRRPCVLLSGPTFSPSLRSWQRCQTPRQISCGPCSGRCAARLPWHCEEPLTTRPPRGRCEGWPKCSCVRSTVLLQSSRPAYCLPRVPRRRALRGRWRRLREPCHLSTEEHVHVCMCALP</sequence>
<proteinExistence type="predicted"/>